<proteinExistence type="predicted"/>
<dbReference type="AlphaFoldDB" id="A0A183UNX3"/>
<organism evidence="2 3">
    <name type="scientific">Toxocara canis</name>
    <name type="common">Canine roundworm</name>
    <dbReference type="NCBI Taxonomy" id="6265"/>
    <lineage>
        <taxon>Eukaryota</taxon>
        <taxon>Metazoa</taxon>
        <taxon>Ecdysozoa</taxon>
        <taxon>Nematoda</taxon>
        <taxon>Chromadorea</taxon>
        <taxon>Rhabditida</taxon>
        <taxon>Spirurina</taxon>
        <taxon>Ascaridomorpha</taxon>
        <taxon>Ascaridoidea</taxon>
        <taxon>Toxocaridae</taxon>
        <taxon>Toxocara</taxon>
    </lineage>
</organism>
<protein>
    <submittedName>
        <fullName evidence="3">Secreted protein</fullName>
    </submittedName>
</protein>
<accession>A0A183UNX3</accession>
<name>A0A183UNX3_TOXCA</name>
<keyword evidence="2" id="KW-1185">Reference proteome</keyword>
<evidence type="ECO:0000313" key="3">
    <source>
        <dbReference type="WBParaSite" id="TCNE_0001019301-mRNA-1"/>
    </source>
</evidence>
<dbReference type="EMBL" id="UYWY01020419">
    <property type="protein sequence ID" value="VDM41514.1"/>
    <property type="molecule type" value="Genomic_DNA"/>
</dbReference>
<sequence>MEFILDALQYCKIVLFVGAVRSKVLVTCLTKAITVTTQASTGKDSDEDSDSDENERINWECGTDDFTKIISESTIDRDCPELKADEITTAALIQLRVESNSLCLQNATRSSEVCSKEDAPAFCALVREFGELPYKASAKSTAK</sequence>
<reference evidence="3" key="1">
    <citation type="submission" date="2016-06" db="UniProtKB">
        <authorList>
            <consortium name="WormBaseParasite"/>
        </authorList>
    </citation>
    <scope>IDENTIFICATION</scope>
</reference>
<gene>
    <name evidence="1" type="ORF">TCNE_LOCUS10193</name>
</gene>
<evidence type="ECO:0000313" key="2">
    <source>
        <dbReference type="Proteomes" id="UP000050794"/>
    </source>
</evidence>
<evidence type="ECO:0000313" key="1">
    <source>
        <dbReference type="EMBL" id="VDM41514.1"/>
    </source>
</evidence>
<reference evidence="1 2" key="2">
    <citation type="submission" date="2018-11" db="EMBL/GenBank/DDBJ databases">
        <authorList>
            <consortium name="Pathogen Informatics"/>
        </authorList>
    </citation>
    <scope>NUCLEOTIDE SEQUENCE [LARGE SCALE GENOMIC DNA]</scope>
</reference>
<dbReference type="WBParaSite" id="TCNE_0001019301-mRNA-1">
    <property type="protein sequence ID" value="TCNE_0001019301-mRNA-1"/>
    <property type="gene ID" value="TCNE_0001019301"/>
</dbReference>
<dbReference type="Proteomes" id="UP000050794">
    <property type="component" value="Unassembled WGS sequence"/>
</dbReference>